<keyword evidence="3" id="KW-1185">Reference proteome</keyword>
<evidence type="ECO:0000256" key="1">
    <source>
        <dbReference type="SAM" id="MobiDB-lite"/>
    </source>
</evidence>
<proteinExistence type="predicted"/>
<feature type="compositionally biased region" description="Basic and acidic residues" evidence="1">
    <location>
        <begin position="541"/>
        <end position="558"/>
    </location>
</feature>
<evidence type="ECO:0000313" key="3">
    <source>
        <dbReference type="Proteomes" id="UP001187531"/>
    </source>
</evidence>
<feature type="compositionally biased region" description="Basic and acidic residues" evidence="1">
    <location>
        <begin position="678"/>
        <end position="690"/>
    </location>
</feature>
<name>A0AA88H8Y1_ARTSF</name>
<feature type="region of interest" description="Disordered" evidence="1">
    <location>
        <begin position="524"/>
        <end position="558"/>
    </location>
</feature>
<comment type="caution">
    <text evidence="2">The sequence shown here is derived from an EMBL/GenBank/DDBJ whole genome shotgun (WGS) entry which is preliminary data.</text>
</comment>
<dbReference type="EMBL" id="JAVRJZ010000021">
    <property type="protein sequence ID" value="KAK2704570.1"/>
    <property type="molecule type" value="Genomic_DNA"/>
</dbReference>
<accession>A0AA88H8Y1</accession>
<dbReference type="Proteomes" id="UP001187531">
    <property type="component" value="Unassembled WGS sequence"/>
</dbReference>
<evidence type="ECO:0000313" key="2">
    <source>
        <dbReference type="EMBL" id="KAK2704570.1"/>
    </source>
</evidence>
<gene>
    <name evidence="2" type="ORF">QYM36_016834</name>
</gene>
<feature type="compositionally biased region" description="Polar residues" evidence="1">
    <location>
        <begin position="530"/>
        <end position="539"/>
    </location>
</feature>
<organism evidence="2 3">
    <name type="scientific">Artemia franciscana</name>
    <name type="common">Brine shrimp</name>
    <name type="synonym">Artemia sanfranciscana</name>
    <dbReference type="NCBI Taxonomy" id="6661"/>
    <lineage>
        <taxon>Eukaryota</taxon>
        <taxon>Metazoa</taxon>
        <taxon>Ecdysozoa</taxon>
        <taxon>Arthropoda</taxon>
        <taxon>Crustacea</taxon>
        <taxon>Branchiopoda</taxon>
        <taxon>Anostraca</taxon>
        <taxon>Artemiidae</taxon>
        <taxon>Artemia</taxon>
    </lineage>
</organism>
<reference evidence="2" key="1">
    <citation type="submission" date="2023-07" db="EMBL/GenBank/DDBJ databases">
        <title>Chromosome-level genome assembly of Artemia franciscana.</title>
        <authorList>
            <person name="Jo E."/>
        </authorList>
    </citation>
    <scope>NUCLEOTIDE SEQUENCE</scope>
    <source>
        <tissue evidence="2">Whole body</tissue>
    </source>
</reference>
<feature type="compositionally biased region" description="Polar residues" evidence="1">
    <location>
        <begin position="661"/>
        <end position="677"/>
    </location>
</feature>
<feature type="region of interest" description="Disordered" evidence="1">
    <location>
        <begin position="661"/>
        <end position="690"/>
    </location>
</feature>
<protein>
    <submittedName>
        <fullName evidence="2">Uncharacterized protein</fullName>
    </submittedName>
</protein>
<sequence>MFEEAFTQLYRITKNFAVCFLLLLVGYSINEDGSVSKMKNEKSHTVIYDFEEYVDNTWLCCVVHEITSKAMRFLDKKRKDEKLLKKEVNFDESESDNTDLLATDSESEGEQQNSRSYAVKVCYEHDTAANLDERKRDKKFFCNGSEIEQEQNKTLNNATKTVYSRNPQKSFFNSLYSFTNDLVNEILVFLSLKRKNPFALTEVSEIEKIYKSLKNTTDLQTLYFILSEALFILKILGSNQTRKEDVSKLHKKEKLTQNVNYRNMIVGGQEIIARNDSRNRLYARNKTEIPRNSASQHKNNDLQSSYSASEISNYCQYLGCNGHIYYCGKGDQCFYYSRNYLEHYMLHYSTISPNRYVSFNTNKGKNLQLKSPAKTDHMVDFKTHVASQSFLNENNKTDKGKRKLSDFRIDDKKARGNEEQPYFLECLKPGKIIINELDCLNTNDRHKLRKLKAKGNTLSCTKLETGEVNELCGFTAEKSDSVDFRGTSTGVGNHGPSSFEVKNLKLLTTTLGPEDEFDRLRSLHQDDEGLQNSYNTAAGSSEKEKDSSENGIRKETDKVEDGNFFEDLGNKYYKNCVPSNKLTKGEITLEERCTSKYEQLSYLALKEASLIQVFFNISENGRYENEITNLQRLEKNRDNDRKGHKTYGRVELLQSVKTNNLNKESILMNSPDNTKNLNNEEQHRKDDQHNQIEKHNNFAVGTDMPESEYVNKLKTNLQDQLFGVERKENSFNYKESTSIQHTESNKCQKERHTVSTLQMKEGRIRGSEPLKISSDNTDTLRNNQLEWSLEDRHRSEENEDASKLENKKDEFAESTSLKIVGQTFESDSMTLKYLEEKVKELFPPLQVCHLILNSQECDTQSVFSEKFVEPLDYLDTHQKSRQTASSQDDMNDLSLSIPLKSNITETPFSFCDNLSTVSVINETDLENHSKVMNFDTFGNKIEKNITTFDFENKNIKPTTGYKRHRIFESLSAMKSTMKGLEQEFTSTREQTKNDALTSYAEKIHILNEESKSTSRLEGGPISSEADKIEGNIKRGLSVISEINKEVGSNTYQTKSFDKLECNSYVSLEVDLKHRGLETSSESTNIATRDDNAKIQIPFYKTEAINKIILCPGLNEPTQISMIHDSSATEINQEDKFYSKVLPEIKDGLEYVIEDTEKTLLSMFDELVRLGGLVPASEDLHDDDDENDVLSEKEYEFVSSRLNTLDESFKEVSLHLSEIINLSSKALSIDNSEEEEMKELLAEKMEEIPSGTHYASIAICEEEVEPLSFSTVLDEIIKESKNEGEDFFSSVLESIEEEPVFNFNISTTRAMKDKASSSIDTVPLPFTRTSVNLHEAELESKLRLPETTEGPSFLENESLEMSCSHFSGLEDPNINGEFCQEVSAVKIDDKLTTTMNNAEFEARLKWEKWKEETQTHFLIDTKDALETNLKPEHRDNEVRRPVPFPRSLSKERQVGLGIQLKDITLPDLLSSTKSSTGLESKMEISSSVLSDHDKMASIACSDLSNYSSENLESSAFLSIEERKKKYLQVVTEENTRCYLRKPRHLDSILEEDYARISDPLPSVEERRKQLLSKVQCSNFDTNKNKISTKRLTKTILEVTDNPELEKSKKNEMAISTPSVWNMIALYDDQCIRGSKPKQSTKDTSIQTETKLKHGKASVSLPASLCGSDCGGDQGSISDCSSQPSIYRTTPSRSGGRLWLNMKVYADTSVSLPASPCKQPSLVL</sequence>